<dbReference type="PROSITE" id="PS00109">
    <property type="entry name" value="PROTEIN_KINASE_TYR"/>
    <property type="match status" value="1"/>
</dbReference>
<dbReference type="Proteomes" id="UP001620645">
    <property type="component" value="Unassembled WGS sequence"/>
</dbReference>
<dbReference type="SUPFAM" id="SSF56112">
    <property type="entry name" value="Protein kinase-like (PK-like)"/>
    <property type="match status" value="1"/>
</dbReference>
<reference evidence="4 5" key="1">
    <citation type="submission" date="2024-10" db="EMBL/GenBank/DDBJ databases">
        <authorList>
            <person name="Kim D."/>
        </authorList>
    </citation>
    <scope>NUCLEOTIDE SEQUENCE [LARGE SCALE GENOMIC DNA]</scope>
    <source>
        <strain evidence="4">Taebaek</strain>
    </source>
</reference>
<dbReference type="InterPro" id="IPR050198">
    <property type="entry name" value="Non-receptor_tyrosine_kinases"/>
</dbReference>
<comment type="caution">
    <text evidence="4">The sequence shown here is derived from an EMBL/GenBank/DDBJ whole genome shotgun (WGS) entry which is preliminary data.</text>
</comment>
<gene>
    <name evidence="4" type="ORF">niasHS_001058</name>
</gene>
<keyword evidence="5" id="KW-1185">Reference proteome</keyword>
<accession>A0ABD2K8N6</accession>
<dbReference type="AlphaFoldDB" id="A0ABD2K8N6"/>
<dbReference type="PROSITE" id="PS50011">
    <property type="entry name" value="PROTEIN_KINASE_DOM"/>
    <property type="match status" value="1"/>
</dbReference>
<dbReference type="EMBL" id="JBICCN010000042">
    <property type="protein sequence ID" value="KAL3099070.1"/>
    <property type="molecule type" value="Genomic_DNA"/>
</dbReference>
<dbReference type="Pfam" id="PF07714">
    <property type="entry name" value="PK_Tyr_Ser-Thr"/>
    <property type="match status" value="1"/>
</dbReference>
<proteinExistence type="predicted"/>
<dbReference type="PANTHER" id="PTHR24418">
    <property type="entry name" value="TYROSINE-PROTEIN KINASE"/>
    <property type="match status" value="1"/>
</dbReference>
<dbReference type="Gene3D" id="1.10.510.10">
    <property type="entry name" value="Transferase(Phosphotransferase) domain 1"/>
    <property type="match status" value="1"/>
</dbReference>
<feature type="domain" description="Protein kinase" evidence="3">
    <location>
        <begin position="11"/>
        <end position="298"/>
    </location>
</feature>
<dbReference type="InterPro" id="IPR008266">
    <property type="entry name" value="Tyr_kinase_AS"/>
</dbReference>
<name>A0ABD2K8N6_HETSC</name>
<keyword evidence="2" id="KW-0067">ATP-binding</keyword>
<dbReference type="InterPro" id="IPR000719">
    <property type="entry name" value="Prot_kinase_dom"/>
</dbReference>
<evidence type="ECO:0000313" key="5">
    <source>
        <dbReference type="Proteomes" id="UP001620645"/>
    </source>
</evidence>
<evidence type="ECO:0000256" key="1">
    <source>
        <dbReference type="ARBA" id="ARBA00022741"/>
    </source>
</evidence>
<dbReference type="GO" id="GO:0005524">
    <property type="term" value="F:ATP binding"/>
    <property type="evidence" value="ECO:0007669"/>
    <property type="project" value="UniProtKB-KW"/>
</dbReference>
<organism evidence="4 5">
    <name type="scientific">Heterodera schachtii</name>
    <name type="common">Sugarbeet cyst nematode worm</name>
    <name type="synonym">Tylenchus schachtii</name>
    <dbReference type="NCBI Taxonomy" id="97005"/>
    <lineage>
        <taxon>Eukaryota</taxon>
        <taxon>Metazoa</taxon>
        <taxon>Ecdysozoa</taxon>
        <taxon>Nematoda</taxon>
        <taxon>Chromadorea</taxon>
        <taxon>Rhabditida</taxon>
        <taxon>Tylenchina</taxon>
        <taxon>Tylenchomorpha</taxon>
        <taxon>Tylenchoidea</taxon>
        <taxon>Heteroderidae</taxon>
        <taxon>Heteroderinae</taxon>
        <taxon>Heterodera</taxon>
    </lineage>
</organism>
<keyword evidence="1" id="KW-0547">Nucleotide-binding</keyword>
<evidence type="ECO:0000313" key="4">
    <source>
        <dbReference type="EMBL" id="KAL3099070.1"/>
    </source>
</evidence>
<sequence length="298" mass="34150">MLNLDAKEKSYHGKACWGPNVWGPNVRAQTWGPNREGPTDGFRDQAKTSGTERVYALSVNARGLMIYVNSSAKQWTVHRGPQLRGFPNNRSAVRRPLSEHRSFSLHRWKGAAALLMIVMELATDLRRYLDMSRRHRLNASAKLFMCLGAAAGLDHIHSKGIIHCDIAAKNCLYADRMFSKGENLGLRHDTQGHDEEDGRQFEHQTDVAGSPDEEQFYRKTSIWAYGVLCWEIFMDGASPPRMLNGHRLQFPHDAPQKFVKFVMLHVWDTKTNNRYSMGAVYDWLKQHTEEGGRRRQQN</sequence>
<evidence type="ECO:0000259" key="3">
    <source>
        <dbReference type="PROSITE" id="PS50011"/>
    </source>
</evidence>
<evidence type="ECO:0000256" key="2">
    <source>
        <dbReference type="ARBA" id="ARBA00022840"/>
    </source>
</evidence>
<dbReference type="InterPro" id="IPR011009">
    <property type="entry name" value="Kinase-like_dom_sf"/>
</dbReference>
<dbReference type="InterPro" id="IPR001245">
    <property type="entry name" value="Ser-Thr/Tyr_kinase_cat_dom"/>
</dbReference>
<protein>
    <recommendedName>
        <fullName evidence="3">Protein kinase domain-containing protein</fullName>
    </recommendedName>
</protein>